<proteinExistence type="predicted"/>
<dbReference type="EC" id="2.7.13.3" evidence="3"/>
<dbReference type="STRING" id="474950.SAMN05421771_2943"/>
<evidence type="ECO:0000256" key="7">
    <source>
        <dbReference type="ARBA" id="ARBA00022741"/>
    </source>
</evidence>
<comment type="subcellular location">
    <subcellularLocation>
        <location evidence="2">Membrane</location>
        <topology evidence="2">Multi-pass membrane protein</topology>
    </subcellularLocation>
</comment>
<feature type="domain" description="Histidine kinase" evidence="14">
    <location>
        <begin position="263"/>
        <end position="477"/>
    </location>
</feature>
<organism evidence="15 16">
    <name type="scientific">Granulicella pectinivorans</name>
    <dbReference type="NCBI Taxonomy" id="474950"/>
    <lineage>
        <taxon>Bacteria</taxon>
        <taxon>Pseudomonadati</taxon>
        <taxon>Acidobacteriota</taxon>
        <taxon>Terriglobia</taxon>
        <taxon>Terriglobales</taxon>
        <taxon>Acidobacteriaceae</taxon>
        <taxon>Granulicella</taxon>
    </lineage>
</organism>
<evidence type="ECO:0000256" key="1">
    <source>
        <dbReference type="ARBA" id="ARBA00000085"/>
    </source>
</evidence>
<dbReference type="SMART" id="SM00387">
    <property type="entry name" value="HATPase_c"/>
    <property type="match status" value="1"/>
</dbReference>
<dbReference type="InterPro" id="IPR005467">
    <property type="entry name" value="His_kinase_dom"/>
</dbReference>
<sequence length="498" mass="54247">MAVSVSSTSTIRRALGYPCALALPWLAVMGTQRFTVLHDTPLALSFVAVAIVGLLFTLVPSLLAVAVTVVVYNYQILEPVGHFSLGVQPLLRCGIILSIGLLLVGFGERRRRVSERWWATLQSLQGHTDALAQAQQGSNSAAWMFDAKTRRTYWYPGGKEIFGRSLEEISAIGSPNMFVLEEDRNAIAEAAKRTSTTGAPFHVTFRVPWPNGEIHWLEANGVPMPGDPMTWRGVTTDITDRKLTETALVRAEKLAAAGRLASCIAHELNNPLTAVTNLIYLAKSKAVDADALLYLASAERELRRLAEISSQTLRFHRQSVDPAASDLAEVLGDVLDFYAGRCAQAGIQVKLESSGNCSLVCWQTELRQVLSTLVRNAIDAMPNGGTLRVRVGPTTAWRDGAASLRVTIADTGFGMSPAVQRQLFEPFFTTKADVGAGLGLWVASGIVERHRGRLSVRSATDPQRSGSVFRLVLPCAEVEQQQRTADVEELDVDHQAMR</sequence>
<evidence type="ECO:0000256" key="2">
    <source>
        <dbReference type="ARBA" id="ARBA00004141"/>
    </source>
</evidence>
<dbReference type="InterPro" id="IPR004358">
    <property type="entry name" value="Sig_transdc_His_kin-like_C"/>
</dbReference>
<dbReference type="InterPro" id="IPR025201">
    <property type="entry name" value="KdpD_TM"/>
</dbReference>
<evidence type="ECO:0000313" key="16">
    <source>
        <dbReference type="Proteomes" id="UP000199024"/>
    </source>
</evidence>
<dbReference type="PRINTS" id="PR00344">
    <property type="entry name" value="BCTRLSENSOR"/>
</dbReference>
<evidence type="ECO:0000259" key="14">
    <source>
        <dbReference type="PROSITE" id="PS50109"/>
    </source>
</evidence>
<dbReference type="NCBIfam" id="TIGR00229">
    <property type="entry name" value="sensory_box"/>
    <property type="match status" value="1"/>
</dbReference>
<dbReference type="SUPFAM" id="SSF55874">
    <property type="entry name" value="ATPase domain of HSP90 chaperone/DNA topoisomerase II/histidine kinase"/>
    <property type="match status" value="1"/>
</dbReference>
<dbReference type="InterPro" id="IPR013655">
    <property type="entry name" value="PAS_fold_3"/>
</dbReference>
<dbReference type="PROSITE" id="PS50109">
    <property type="entry name" value="HIS_KIN"/>
    <property type="match status" value="1"/>
</dbReference>
<evidence type="ECO:0000256" key="11">
    <source>
        <dbReference type="ARBA" id="ARBA00023012"/>
    </source>
</evidence>
<dbReference type="Proteomes" id="UP000199024">
    <property type="component" value="Unassembled WGS sequence"/>
</dbReference>
<gene>
    <name evidence="15" type="ORF">SAMN05421771_2943</name>
</gene>
<dbReference type="Pfam" id="PF13493">
    <property type="entry name" value="DUF4118"/>
    <property type="match status" value="1"/>
</dbReference>
<dbReference type="CDD" id="cd00130">
    <property type="entry name" value="PAS"/>
    <property type="match status" value="1"/>
</dbReference>
<evidence type="ECO:0000313" key="15">
    <source>
        <dbReference type="EMBL" id="SFS16619.1"/>
    </source>
</evidence>
<evidence type="ECO:0000256" key="8">
    <source>
        <dbReference type="ARBA" id="ARBA00022777"/>
    </source>
</evidence>
<feature type="transmembrane region" description="Helical" evidence="13">
    <location>
        <begin position="43"/>
        <end position="69"/>
    </location>
</feature>
<dbReference type="Pfam" id="PF08447">
    <property type="entry name" value="PAS_3"/>
    <property type="match status" value="1"/>
</dbReference>
<dbReference type="GO" id="GO:0000155">
    <property type="term" value="F:phosphorelay sensor kinase activity"/>
    <property type="evidence" value="ECO:0007669"/>
    <property type="project" value="InterPro"/>
</dbReference>
<keyword evidence="16" id="KW-1185">Reference proteome</keyword>
<dbReference type="InterPro" id="IPR035965">
    <property type="entry name" value="PAS-like_dom_sf"/>
</dbReference>
<dbReference type="Gene3D" id="1.10.287.130">
    <property type="match status" value="1"/>
</dbReference>
<dbReference type="Gene3D" id="3.30.450.20">
    <property type="entry name" value="PAS domain"/>
    <property type="match status" value="1"/>
</dbReference>
<keyword evidence="5" id="KW-0808">Transferase</keyword>
<dbReference type="PANTHER" id="PTHR43065">
    <property type="entry name" value="SENSOR HISTIDINE KINASE"/>
    <property type="match status" value="1"/>
</dbReference>
<evidence type="ECO:0000256" key="13">
    <source>
        <dbReference type="SAM" id="Phobius"/>
    </source>
</evidence>
<dbReference type="Pfam" id="PF00512">
    <property type="entry name" value="HisKA"/>
    <property type="match status" value="1"/>
</dbReference>
<dbReference type="InterPro" id="IPR000014">
    <property type="entry name" value="PAS"/>
</dbReference>
<dbReference type="SMART" id="SM00388">
    <property type="entry name" value="HisKA"/>
    <property type="match status" value="1"/>
</dbReference>
<dbReference type="InterPro" id="IPR036097">
    <property type="entry name" value="HisK_dim/P_sf"/>
</dbReference>
<dbReference type="SUPFAM" id="SSF55785">
    <property type="entry name" value="PYP-like sensor domain (PAS domain)"/>
    <property type="match status" value="1"/>
</dbReference>
<dbReference type="InterPro" id="IPR038318">
    <property type="entry name" value="KdpD_sf"/>
</dbReference>
<keyword evidence="7" id="KW-0547">Nucleotide-binding</keyword>
<dbReference type="Pfam" id="PF02518">
    <property type="entry name" value="HATPase_c"/>
    <property type="match status" value="1"/>
</dbReference>
<keyword evidence="4" id="KW-0597">Phosphoprotein</keyword>
<evidence type="ECO:0000256" key="5">
    <source>
        <dbReference type="ARBA" id="ARBA00022679"/>
    </source>
</evidence>
<feature type="transmembrane region" description="Helical" evidence="13">
    <location>
        <begin position="89"/>
        <end position="107"/>
    </location>
</feature>
<evidence type="ECO:0000256" key="6">
    <source>
        <dbReference type="ARBA" id="ARBA00022692"/>
    </source>
</evidence>
<comment type="catalytic activity">
    <reaction evidence="1">
        <text>ATP + protein L-histidine = ADP + protein N-phospho-L-histidine.</text>
        <dbReference type="EC" id="2.7.13.3"/>
    </reaction>
</comment>
<dbReference type="GO" id="GO:0016020">
    <property type="term" value="C:membrane"/>
    <property type="evidence" value="ECO:0007669"/>
    <property type="project" value="UniProtKB-SubCell"/>
</dbReference>
<feature type="transmembrane region" description="Helical" evidence="13">
    <location>
        <begin position="14"/>
        <end position="31"/>
    </location>
</feature>
<dbReference type="RefSeq" id="WP_089840003.1">
    <property type="nucleotide sequence ID" value="NZ_FOZL01000001.1"/>
</dbReference>
<evidence type="ECO:0000256" key="4">
    <source>
        <dbReference type="ARBA" id="ARBA00022553"/>
    </source>
</evidence>
<evidence type="ECO:0000256" key="9">
    <source>
        <dbReference type="ARBA" id="ARBA00022840"/>
    </source>
</evidence>
<dbReference type="EMBL" id="FOZL01000001">
    <property type="protein sequence ID" value="SFS16619.1"/>
    <property type="molecule type" value="Genomic_DNA"/>
</dbReference>
<dbReference type="InterPro" id="IPR003661">
    <property type="entry name" value="HisK_dim/P_dom"/>
</dbReference>
<name>A0A1I6MLT1_9BACT</name>
<keyword evidence="8" id="KW-0418">Kinase</keyword>
<dbReference type="CDD" id="cd00082">
    <property type="entry name" value="HisKA"/>
    <property type="match status" value="1"/>
</dbReference>
<keyword evidence="12 13" id="KW-0472">Membrane</keyword>
<dbReference type="GO" id="GO:0005524">
    <property type="term" value="F:ATP binding"/>
    <property type="evidence" value="ECO:0007669"/>
    <property type="project" value="UniProtKB-KW"/>
</dbReference>
<dbReference type="PANTHER" id="PTHR43065:SF46">
    <property type="entry name" value="C4-DICARBOXYLATE TRANSPORT SENSOR PROTEIN DCTB"/>
    <property type="match status" value="1"/>
</dbReference>
<dbReference type="SUPFAM" id="SSF47384">
    <property type="entry name" value="Homodimeric domain of signal transducing histidine kinase"/>
    <property type="match status" value="1"/>
</dbReference>
<reference evidence="15 16" key="1">
    <citation type="submission" date="2016-10" db="EMBL/GenBank/DDBJ databases">
        <authorList>
            <person name="de Groot N.N."/>
        </authorList>
    </citation>
    <scope>NUCLEOTIDE SEQUENCE [LARGE SCALE GENOMIC DNA]</scope>
    <source>
        <strain evidence="15 16">DSM 21001</strain>
    </source>
</reference>
<evidence type="ECO:0000256" key="12">
    <source>
        <dbReference type="ARBA" id="ARBA00023136"/>
    </source>
</evidence>
<dbReference type="Gene3D" id="1.20.120.620">
    <property type="entry name" value="Backbone structure of the membrane domain of e. Coli histidine kinase receptor kdpd"/>
    <property type="match status" value="1"/>
</dbReference>
<accession>A0A1I6MLT1</accession>
<protein>
    <recommendedName>
        <fullName evidence="3">histidine kinase</fullName>
        <ecNumber evidence="3">2.7.13.3</ecNumber>
    </recommendedName>
</protein>
<dbReference type="AlphaFoldDB" id="A0A1I6MLT1"/>
<evidence type="ECO:0000256" key="10">
    <source>
        <dbReference type="ARBA" id="ARBA00022989"/>
    </source>
</evidence>
<keyword evidence="9" id="KW-0067">ATP-binding</keyword>
<keyword evidence="11" id="KW-0902">Two-component regulatory system</keyword>
<dbReference type="OrthoDB" id="9815750at2"/>
<dbReference type="InterPro" id="IPR036890">
    <property type="entry name" value="HATPase_C_sf"/>
</dbReference>
<dbReference type="Gene3D" id="3.30.565.10">
    <property type="entry name" value="Histidine kinase-like ATPase, C-terminal domain"/>
    <property type="match status" value="1"/>
</dbReference>
<evidence type="ECO:0000256" key="3">
    <source>
        <dbReference type="ARBA" id="ARBA00012438"/>
    </source>
</evidence>
<keyword evidence="6 13" id="KW-0812">Transmembrane</keyword>
<keyword evidence="10 13" id="KW-1133">Transmembrane helix</keyword>
<dbReference type="InterPro" id="IPR003594">
    <property type="entry name" value="HATPase_dom"/>
</dbReference>